<dbReference type="GO" id="GO:0046872">
    <property type="term" value="F:metal ion binding"/>
    <property type="evidence" value="ECO:0007669"/>
    <property type="project" value="UniProtKB-KW"/>
</dbReference>
<evidence type="ECO:0000256" key="16">
    <source>
        <dbReference type="PIRSR" id="PIRSR600823-1"/>
    </source>
</evidence>
<evidence type="ECO:0000256" key="11">
    <source>
        <dbReference type="ARBA" id="ARBA00023002"/>
    </source>
</evidence>
<dbReference type="GO" id="GO:0006979">
    <property type="term" value="P:response to oxidative stress"/>
    <property type="evidence" value="ECO:0007669"/>
    <property type="project" value="InterPro"/>
</dbReference>
<name>A0A1D6IMZ8_MAIZE</name>
<dbReference type="InterPro" id="IPR002016">
    <property type="entry name" value="Haem_peroxidase"/>
</dbReference>
<evidence type="ECO:0000256" key="1">
    <source>
        <dbReference type="ARBA" id="ARBA00000189"/>
    </source>
</evidence>
<dbReference type="InterPro" id="IPR000823">
    <property type="entry name" value="Peroxidase_pln"/>
</dbReference>
<evidence type="ECO:0000256" key="15">
    <source>
        <dbReference type="ARBA" id="ARBA00023324"/>
    </source>
</evidence>
<dbReference type="PROSITE" id="PS00436">
    <property type="entry name" value="PEROXIDASE_2"/>
    <property type="match status" value="1"/>
</dbReference>
<proteinExistence type="inferred from homology"/>
<dbReference type="PANTHER" id="PTHR31388:SF13">
    <property type="entry name" value="PEROXIDASE 2"/>
    <property type="match status" value="1"/>
</dbReference>
<dbReference type="InterPro" id="IPR019794">
    <property type="entry name" value="Peroxidases_AS"/>
</dbReference>
<dbReference type="PRINTS" id="PR00461">
    <property type="entry name" value="PLPEROXIDASE"/>
</dbReference>
<comment type="cofactor">
    <cofactor evidence="17">
        <name>Ca(2+)</name>
        <dbReference type="ChEBI" id="CHEBI:29108"/>
    </cofactor>
    <text evidence="17">Binds 2 calcium ions per subunit.</text>
</comment>
<dbReference type="AlphaFoldDB" id="A0A1D6IMZ8"/>
<evidence type="ECO:0000256" key="20">
    <source>
        <dbReference type="RuleBase" id="RU004241"/>
    </source>
</evidence>
<protein>
    <submittedName>
        <fullName evidence="22">Peroxidase 42</fullName>
    </submittedName>
</protein>
<evidence type="ECO:0000256" key="9">
    <source>
        <dbReference type="ARBA" id="ARBA00022729"/>
    </source>
</evidence>
<comment type="function">
    <text evidence="3">Removal of H(2)O(2), oxidation of toxic reductants, biosynthesis and degradation of lignin, suberization, auxin catabolism, response to environmental stresses such as wounding, pathogen attack and oxidative stress. These functions might be dependent on each isozyme/isoform in each plant tissue.</text>
</comment>
<feature type="binding site" evidence="17">
    <location>
        <position position="72"/>
    </location>
    <ligand>
        <name>Ca(2+)</name>
        <dbReference type="ChEBI" id="CHEBI:29108"/>
        <label>1</label>
    </ligand>
</feature>
<evidence type="ECO:0000256" key="12">
    <source>
        <dbReference type="ARBA" id="ARBA00023004"/>
    </source>
</evidence>
<sequence length="141" mass="14503">MATSSGSCLIISLLVVVVAAALSASTASAQLSSTFYDTSCPSAMSTISSGVNSAVAQQARVGASLLRLHFHDCFVQGCDASILLNDTSGEQTQPPNLTLNPRAFDVVNSAFTAAMVKMGNLGPLTGTSGQIRLTCWKLNSS</sequence>
<dbReference type="Gene3D" id="1.10.520.10">
    <property type="match status" value="2"/>
</dbReference>
<dbReference type="Pfam" id="PF00141">
    <property type="entry name" value="peroxidase"/>
    <property type="match status" value="1"/>
</dbReference>
<feature type="binding site" evidence="17">
    <location>
        <position position="90"/>
    </location>
    <ligand>
        <name>Ca(2+)</name>
        <dbReference type="ChEBI" id="CHEBI:29108"/>
        <label>1</label>
    </ligand>
</feature>
<dbReference type="SUPFAM" id="SSF48113">
    <property type="entry name" value="Heme-dependent peroxidases"/>
    <property type="match status" value="2"/>
</dbReference>
<dbReference type="PROSITE" id="PS50873">
    <property type="entry name" value="PEROXIDASE_4"/>
    <property type="match status" value="1"/>
</dbReference>
<evidence type="ECO:0000256" key="5">
    <source>
        <dbReference type="ARBA" id="ARBA00022525"/>
    </source>
</evidence>
<evidence type="ECO:0000259" key="21">
    <source>
        <dbReference type="PROSITE" id="PS50873"/>
    </source>
</evidence>
<evidence type="ECO:0000256" key="14">
    <source>
        <dbReference type="ARBA" id="ARBA00023283"/>
    </source>
</evidence>
<keyword evidence="7" id="KW-0349">Heme</keyword>
<evidence type="ECO:0000256" key="2">
    <source>
        <dbReference type="ARBA" id="ARBA00001970"/>
    </source>
</evidence>
<evidence type="ECO:0000256" key="19">
    <source>
        <dbReference type="PIRSR" id="PIRSR600823-5"/>
    </source>
</evidence>
<keyword evidence="12" id="KW-0408">Iron</keyword>
<evidence type="ECO:0000256" key="18">
    <source>
        <dbReference type="PIRSR" id="PIRSR600823-4"/>
    </source>
</evidence>
<keyword evidence="13" id="KW-0325">Glycoprotein</keyword>
<dbReference type="GO" id="GO:0005576">
    <property type="term" value="C:extracellular region"/>
    <property type="evidence" value="ECO:0007669"/>
    <property type="project" value="UniProtKB-SubCell"/>
</dbReference>
<dbReference type="GO" id="GO:0140825">
    <property type="term" value="F:lactoperoxidase activity"/>
    <property type="evidence" value="ECO:0007669"/>
    <property type="project" value="UniProtKB-EC"/>
</dbReference>
<comment type="similarity">
    <text evidence="20">Belongs to the peroxidase family.</text>
</comment>
<keyword evidence="11" id="KW-0560">Oxidoreductase</keyword>
<reference evidence="22" key="1">
    <citation type="submission" date="2015-12" db="EMBL/GenBank/DDBJ databases">
        <title>Update maize B73 reference genome by single molecule sequencing technologies.</title>
        <authorList>
            <consortium name="Maize Genome Sequencing Project"/>
            <person name="Ware D."/>
        </authorList>
    </citation>
    <scope>NUCLEOTIDE SEQUENCE [LARGE SCALE GENOMIC DNA]</scope>
    <source>
        <tissue evidence="22">Seedling</tissue>
    </source>
</reference>
<evidence type="ECO:0000313" key="22">
    <source>
        <dbReference type="EMBL" id="ONM60655.1"/>
    </source>
</evidence>
<feature type="active site" description="Proton acceptor" evidence="16">
    <location>
        <position position="71"/>
    </location>
</feature>
<feature type="domain" description="Plant heme peroxidase family profile" evidence="21">
    <location>
        <begin position="30"/>
        <end position="141"/>
    </location>
</feature>
<feature type="binding site" evidence="17">
    <location>
        <position position="75"/>
    </location>
    <ligand>
        <name>Ca(2+)</name>
        <dbReference type="ChEBI" id="CHEBI:29108"/>
        <label>1</label>
    </ligand>
</feature>
<keyword evidence="15" id="KW-0376">Hydrogen peroxide</keyword>
<feature type="binding site" evidence="17">
    <location>
        <position position="77"/>
    </location>
    <ligand>
        <name>Ca(2+)</name>
        <dbReference type="ChEBI" id="CHEBI:29108"/>
        <label>1</label>
    </ligand>
</feature>
<comment type="cofactor">
    <cofactor evidence="2">
        <name>heme b</name>
        <dbReference type="ChEBI" id="CHEBI:60344"/>
    </cofactor>
</comment>
<keyword evidence="14" id="KW-0873">Pyrrolidone carboxylic acid</keyword>
<evidence type="ECO:0000256" key="4">
    <source>
        <dbReference type="ARBA" id="ARBA00004613"/>
    </source>
</evidence>
<feature type="binding site" evidence="17">
    <location>
        <position position="81"/>
    </location>
    <ligand>
        <name>Ca(2+)</name>
        <dbReference type="ChEBI" id="CHEBI:29108"/>
        <label>1</label>
    </ligand>
</feature>
<evidence type="ECO:0000256" key="13">
    <source>
        <dbReference type="ARBA" id="ARBA00023180"/>
    </source>
</evidence>
<keyword evidence="19" id="KW-1015">Disulfide bond</keyword>
<keyword evidence="6 22" id="KW-0575">Peroxidase</keyword>
<organism evidence="22">
    <name type="scientific">Zea mays</name>
    <name type="common">Maize</name>
    <dbReference type="NCBI Taxonomy" id="4577"/>
    <lineage>
        <taxon>Eukaryota</taxon>
        <taxon>Viridiplantae</taxon>
        <taxon>Streptophyta</taxon>
        <taxon>Embryophyta</taxon>
        <taxon>Tracheophyta</taxon>
        <taxon>Spermatophyta</taxon>
        <taxon>Magnoliopsida</taxon>
        <taxon>Liliopsida</taxon>
        <taxon>Poales</taxon>
        <taxon>Poaceae</taxon>
        <taxon>PACMAD clade</taxon>
        <taxon>Panicoideae</taxon>
        <taxon>Andropogonodae</taxon>
        <taxon>Andropogoneae</taxon>
        <taxon>Tripsacinae</taxon>
        <taxon>Zea</taxon>
    </lineage>
</organism>
<evidence type="ECO:0000256" key="6">
    <source>
        <dbReference type="ARBA" id="ARBA00022559"/>
    </source>
</evidence>
<accession>A0A1D6IMZ8</accession>
<feature type="disulfide bond" evidence="19">
    <location>
        <begin position="73"/>
        <end position="78"/>
    </location>
</feature>
<dbReference type="GO" id="GO:0020037">
    <property type="term" value="F:heme binding"/>
    <property type="evidence" value="ECO:0007669"/>
    <property type="project" value="InterPro"/>
</dbReference>
<keyword evidence="5" id="KW-0964">Secreted</keyword>
<keyword evidence="10 17" id="KW-0106">Calcium</keyword>
<feature type="site" description="Transition state stabilizer" evidence="18">
    <location>
        <position position="67"/>
    </location>
</feature>
<dbReference type="InterPro" id="IPR010255">
    <property type="entry name" value="Haem_peroxidase_sf"/>
</dbReference>
<comment type="catalytic activity">
    <reaction evidence="1">
        <text>2 a phenolic donor + H2O2 = 2 a phenolic radical donor + 2 H2O</text>
        <dbReference type="Rhea" id="RHEA:56136"/>
        <dbReference type="ChEBI" id="CHEBI:15377"/>
        <dbReference type="ChEBI" id="CHEBI:16240"/>
        <dbReference type="ChEBI" id="CHEBI:139520"/>
        <dbReference type="ChEBI" id="CHEBI:139521"/>
        <dbReference type="EC" id="1.11.1.7"/>
    </reaction>
</comment>
<evidence type="ECO:0000256" key="7">
    <source>
        <dbReference type="ARBA" id="ARBA00022617"/>
    </source>
</evidence>
<evidence type="ECO:0000256" key="8">
    <source>
        <dbReference type="ARBA" id="ARBA00022723"/>
    </source>
</evidence>
<keyword evidence="8 17" id="KW-0479">Metal-binding</keyword>
<dbReference type="GO" id="GO:0042744">
    <property type="term" value="P:hydrogen peroxide catabolic process"/>
    <property type="evidence" value="ECO:0007669"/>
    <property type="project" value="UniProtKB-KW"/>
</dbReference>
<feature type="binding site" evidence="17">
    <location>
        <position position="79"/>
    </location>
    <ligand>
        <name>Ca(2+)</name>
        <dbReference type="ChEBI" id="CHEBI:29108"/>
        <label>1</label>
    </ligand>
</feature>
<dbReference type="EMBL" id="CM007650">
    <property type="protein sequence ID" value="ONM60655.1"/>
    <property type="molecule type" value="Genomic_DNA"/>
</dbReference>
<comment type="subcellular location">
    <subcellularLocation>
        <location evidence="4">Secreted</location>
    </subcellularLocation>
</comment>
<evidence type="ECO:0000256" key="3">
    <source>
        <dbReference type="ARBA" id="ARBA00002322"/>
    </source>
</evidence>
<evidence type="ECO:0000256" key="17">
    <source>
        <dbReference type="PIRSR" id="PIRSR600823-3"/>
    </source>
</evidence>
<evidence type="ECO:0000256" key="10">
    <source>
        <dbReference type="ARBA" id="ARBA00022837"/>
    </source>
</evidence>
<gene>
    <name evidence="22" type="ORF">ZEAMMB73_Zm00001d022456</name>
</gene>
<keyword evidence="9" id="KW-0732">Signal</keyword>
<dbReference type="PANTHER" id="PTHR31388">
    <property type="entry name" value="PEROXIDASE 72-RELATED"/>
    <property type="match status" value="1"/>
</dbReference>
<dbReference type="ExpressionAtlas" id="A0A1D6IMZ8">
    <property type="expression patterns" value="baseline and differential"/>
</dbReference>